<organism evidence="2 3">
    <name type="scientific">Gigaspora margarita</name>
    <dbReference type="NCBI Taxonomy" id="4874"/>
    <lineage>
        <taxon>Eukaryota</taxon>
        <taxon>Fungi</taxon>
        <taxon>Fungi incertae sedis</taxon>
        <taxon>Mucoromycota</taxon>
        <taxon>Glomeromycotina</taxon>
        <taxon>Glomeromycetes</taxon>
        <taxon>Diversisporales</taxon>
        <taxon>Gigasporaceae</taxon>
        <taxon>Gigaspora</taxon>
    </lineage>
</organism>
<gene>
    <name evidence="2" type="ORF">GMARGA_LOCUS7835</name>
</gene>
<evidence type="ECO:0000313" key="3">
    <source>
        <dbReference type="Proteomes" id="UP000789901"/>
    </source>
</evidence>
<feature type="region of interest" description="Disordered" evidence="1">
    <location>
        <begin position="96"/>
        <end position="242"/>
    </location>
</feature>
<evidence type="ECO:0000256" key="1">
    <source>
        <dbReference type="SAM" id="MobiDB-lite"/>
    </source>
</evidence>
<keyword evidence="3" id="KW-1185">Reference proteome</keyword>
<reference evidence="2 3" key="1">
    <citation type="submission" date="2021-06" db="EMBL/GenBank/DDBJ databases">
        <authorList>
            <person name="Kallberg Y."/>
            <person name="Tangrot J."/>
            <person name="Rosling A."/>
        </authorList>
    </citation>
    <scope>NUCLEOTIDE SEQUENCE [LARGE SCALE GENOMIC DNA]</scope>
    <source>
        <strain evidence="2 3">120-4 pot B 10/14</strain>
    </source>
</reference>
<name>A0ABN7UNI5_GIGMA</name>
<accession>A0ABN7UNI5</accession>
<dbReference type="EMBL" id="CAJVQB010003892">
    <property type="protein sequence ID" value="CAG8620864.1"/>
    <property type="molecule type" value="Genomic_DNA"/>
</dbReference>
<protein>
    <submittedName>
        <fullName evidence="2">6270_t:CDS:1</fullName>
    </submittedName>
</protein>
<proteinExistence type="predicted"/>
<dbReference type="Proteomes" id="UP000789901">
    <property type="component" value="Unassembled WGS sequence"/>
</dbReference>
<comment type="caution">
    <text evidence="2">The sequence shown here is derived from an EMBL/GenBank/DDBJ whole genome shotgun (WGS) entry which is preliminary data.</text>
</comment>
<feature type="non-terminal residue" evidence="2">
    <location>
        <position position="1"/>
    </location>
</feature>
<feature type="compositionally biased region" description="Basic and acidic residues" evidence="1">
    <location>
        <begin position="200"/>
        <end position="214"/>
    </location>
</feature>
<evidence type="ECO:0000313" key="2">
    <source>
        <dbReference type="EMBL" id="CAG8620864.1"/>
    </source>
</evidence>
<feature type="compositionally biased region" description="Polar residues" evidence="1">
    <location>
        <begin position="114"/>
        <end position="146"/>
    </location>
</feature>
<sequence>IMSTTKENKSLIKGRLAYFELVNYNKWSFDHFESWVEDNFGRMEDNATIFFKILHIIKYDQSTSRKVKKSINALMSKKDKPKDGFITLVEHNAPFQGIDKDSQDESGDDDQSKLNENNQGNFDGTINSNEYIVPSMDSTNASLNNKNENRDMGVIDEGSQDEPGDDNSSMKKTKQQDSNEYIVPSMYPENALLSNKNKKNMGDKSKSKKLDQRNNDSYQSESDDDKSDREALPIPYSRKRPNSEIKQLKKVIQNNSEMVIQKLNDFEKILKDQKPEAIDPSFKHEVKCPAFQWDARPECGQKDRLIGTTDATIVDRVSIATRVPQNHIWILFELKKSVNDGCIY</sequence>